<evidence type="ECO:0000256" key="1">
    <source>
        <dbReference type="ARBA" id="ARBA00001968"/>
    </source>
</evidence>
<dbReference type="PANTHER" id="PTHR12395:SF9">
    <property type="entry name" value="DECAPPING AND EXORIBONUCLEASE PROTEIN"/>
    <property type="match status" value="1"/>
</dbReference>
<evidence type="ECO:0000256" key="4">
    <source>
        <dbReference type="ARBA" id="ARBA00044692"/>
    </source>
</evidence>
<comment type="catalytic activity">
    <reaction evidence="4">
        <text>a 5'-end triphospho-ribonucleoside in mRNA + H2O = a 5'-end phospho-ribonucleoside in mRNA + diphosphate + H(+)</text>
        <dbReference type="Rhea" id="RHEA:78683"/>
        <dbReference type="Rhea" id="RHEA-COMP:15692"/>
        <dbReference type="Rhea" id="RHEA-COMP:17164"/>
        <dbReference type="ChEBI" id="CHEBI:15377"/>
        <dbReference type="ChEBI" id="CHEBI:15378"/>
        <dbReference type="ChEBI" id="CHEBI:33019"/>
        <dbReference type="ChEBI" id="CHEBI:138282"/>
        <dbReference type="ChEBI" id="CHEBI:167618"/>
    </reaction>
    <physiologicalReaction direction="left-to-right" evidence="4">
        <dbReference type="Rhea" id="RHEA:78684"/>
    </physiologicalReaction>
</comment>
<sequence length="693" mass="79225">MPVLGKNSELRRIVSLLPNVTSLELQGLIITSSTIEALSVLAPHVHELVIGCLLAATPDIFKRFICAFSALRSLEITDMLYVNPKGEKFPRTQFRDFWLGYGSPPGRSYCINPEEWWYFKACNEWTLGPPFRTVNYSVEAMKLVMRRRMLKKYLGYEAGIDNVATNNFRWIERTDDPQCFLWTLAFIVNILTPKLCELHFRLLSPGLSHLVEHFLLHLAEKLERPAFQHVRMFTFDVGFTELHPDTHVDFGFIQRCLPTFAERDMLVLKACAGLVEPDPDVRAVDYVRRRLLALNAGHLKIDFNDILAFVIPGPDEIDREELIRIELAIDGLAMSSHKRRISDLLEDESFDRQSRQRVDGQSYCTLRYHADTESVLHVHFRQPVPLITFSYTPSRELVFTNSALRYYVDPPIGADLKYGYERWVKRPEEKGRIDGLLKAISRARTMAPLDSAEQWSIENTDVVSWRGVMTKLQSYYGYSFESWCTSSKPSTQETLGGHPPGWGGKYNGDTRSLVELKTSLTIRNANDQGRFEKKFLKFYFQSFLLGVPEIIVGFRTPSGELRSLQSFQTMNIPSLAIGKNNAWDPRVCLDWGHRFMSALKDVVRQAVHNDTDSSEASRIKVWRAAFGTGSGVNVSLLDDAGVREVEAGEDRVGFLPRWYWDELRREPRATRPQDTGGSSQGRAPRRVPAGWKI</sequence>
<dbReference type="GO" id="GO:0005634">
    <property type="term" value="C:nucleus"/>
    <property type="evidence" value="ECO:0007669"/>
    <property type="project" value="UniProtKB-SubCell"/>
</dbReference>
<feature type="domain" description="RAI1-like" evidence="8">
    <location>
        <begin position="508"/>
        <end position="660"/>
    </location>
</feature>
<comment type="function">
    <text evidence="6">Decapping enzyme for NAD-capped RNAs: specifically hydrolyzes the nicotinamide adenine dinucleotide (NAD) cap from a subset of RNAs by removing the entire NAD moiety from the 5'-end of an NAD-capped RNA.</text>
</comment>
<dbReference type="OrthoDB" id="5853397at2759"/>
<dbReference type="GO" id="GO:0005829">
    <property type="term" value="C:cytosol"/>
    <property type="evidence" value="ECO:0007669"/>
    <property type="project" value="TreeGrafter"/>
</dbReference>
<feature type="domain" description="RAI1-like" evidence="8">
    <location>
        <begin position="381"/>
        <end position="472"/>
    </location>
</feature>
<dbReference type="InterPro" id="IPR013961">
    <property type="entry name" value="RAI1"/>
</dbReference>
<evidence type="ECO:0000256" key="3">
    <source>
        <dbReference type="ARBA" id="ARBA00044676"/>
    </source>
</evidence>
<organism evidence="9 10">
    <name type="scientific">Postia placenta MAD-698-R-SB12</name>
    <dbReference type="NCBI Taxonomy" id="670580"/>
    <lineage>
        <taxon>Eukaryota</taxon>
        <taxon>Fungi</taxon>
        <taxon>Dikarya</taxon>
        <taxon>Basidiomycota</taxon>
        <taxon>Agaricomycotina</taxon>
        <taxon>Agaricomycetes</taxon>
        <taxon>Polyporales</taxon>
        <taxon>Adustoporiaceae</taxon>
        <taxon>Rhodonia</taxon>
    </lineage>
</organism>
<dbReference type="Pfam" id="PF08652">
    <property type="entry name" value="RAI1"/>
    <property type="match status" value="2"/>
</dbReference>
<keyword evidence="6" id="KW-0547">Nucleotide-binding</keyword>
<evidence type="ECO:0000256" key="5">
    <source>
        <dbReference type="ARBA" id="ARBA00048124"/>
    </source>
</evidence>
<keyword evidence="6" id="KW-0378">Hydrolase</keyword>
<dbReference type="GO" id="GO:0046872">
    <property type="term" value="F:metal ion binding"/>
    <property type="evidence" value="ECO:0007669"/>
    <property type="project" value="UniProtKB-KW"/>
</dbReference>
<keyword evidence="6" id="KW-0479">Metal-binding</keyword>
<comment type="catalytic activity">
    <reaction evidence="3">
        <text>a 5'-end (N(7)-methyl 5'-triphosphoguanosine)-ribonucleoside-ribonucleotide in mRNA + H2O = a (N(7)-methyl 5'-triphosphoguanosine)-nucleoside + a 5'-end phospho-ribonucleoside in mRNA + H(+)</text>
        <dbReference type="Rhea" id="RHEA:66928"/>
        <dbReference type="Rhea" id="RHEA-COMP:15692"/>
        <dbReference type="Rhea" id="RHEA-COMP:17313"/>
        <dbReference type="ChEBI" id="CHEBI:15377"/>
        <dbReference type="ChEBI" id="CHEBI:15378"/>
        <dbReference type="ChEBI" id="CHEBI:138282"/>
        <dbReference type="ChEBI" id="CHEBI:172876"/>
        <dbReference type="ChEBI" id="CHEBI:172877"/>
    </reaction>
    <physiologicalReaction direction="left-to-right" evidence="3">
        <dbReference type="Rhea" id="RHEA:66929"/>
    </physiologicalReaction>
</comment>
<dbReference type="InterPro" id="IPR039039">
    <property type="entry name" value="RAI1-like_fam"/>
</dbReference>
<feature type="compositionally biased region" description="Polar residues" evidence="7">
    <location>
        <begin position="672"/>
        <end position="681"/>
    </location>
</feature>
<dbReference type="STRING" id="670580.A0A1X6MMX6"/>
<comment type="catalytic activity">
    <reaction evidence="5">
        <text>a 5'-end NAD(+)-phospho-ribonucleoside in mRNA + H2O = a 5'-end phospho-ribonucleoside in mRNA + NAD(+) + H(+)</text>
        <dbReference type="Rhea" id="RHEA:60880"/>
        <dbReference type="Rhea" id="RHEA-COMP:15692"/>
        <dbReference type="Rhea" id="RHEA-COMP:15698"/>
        <dbReference type="ChEBI" id="CHEBI:15377"/>
        <dbReference type="ChEBI" id="CHEBI:15378"/>
        <dbReference type="ChEBI" id="CHEBI:57540"/>
        <dbReference type="ChEBI" id="CHEBI:138282"/>
        <dbReference type="ChEBI" id="CHEBI:144029"/>
    </reaction>
    <physiologicalReaction direction="left-to-right" evidence="5">
        <dbReference type="Rhea" id="RHEA:60881"/>
    </physiologicalReaction>
</comment>
<reference evidence="9 10" key="1">
    <citation type="submission" date="2017-04" db="EMBL/GenBank/DDBJ databases">
        <title>Genome Sequence of the Model Brown-Rot Fungus Postia placenta SB12.</title>
        <authorList>
            <consortium name="DOE Joint Genome Institute"/>
            <person name="Gaskell J."/>
            <person name="Kersten P."/>
            <person name="Larrondo L.F."/>
            <person name="Canessa P."/>
            <person name="Martinez D."/>
            <person name="Hibbett D."/>
            <person name="Schmoll M."/>
            <person name="Kubicek C.P."/>
            <person name="Martinez A.T."/>
            <person name="Yadav J."/>
            <person name="Master E."/>
            <person name="Magnuson J.K."/>
            <person name="James T."/>
            <person name="Yaver D."/>
            <person name="Berka R."/>
            <person name="Labutti K."/>
            <person name="Lipzen A."/>
            <person name="Aerts A."/>
            <person name="Barry K."/>
            <person name="Henrissat B."/>
            <person name="Blanchette R."/>
            <person name="Grigoriev I."/>
            <person name="Cullen D."/>
        </authorList>
    </citation>
    <scope>NUCLEOTIDE SEQUENCE [LARGE SCALE GENOMIC DNA]</scope>
    <source>
        <strain evidence="9 10">MAD-698-R-SB12</strain>
    </source>
</reference>
<keyword evidence="10" id="KW-1185">Reference proteome</keyword>
<comment type="similarity">
    <text evidence="2 6">Belongs to the DXO/Dom3Z family.</text>
</comment>
<dbReference type="EMBL" id="KZ110607">
    <property type="protein sequence ID" value="OSX57700.1"/>
    <property type="molecule type" value="Genomic_DNA"/>
</dbReference>
<accession>A0A1X6MMX6</accession>
<dbReference type="GO" id="GO:0034353">
    <property type="term" value="F:mRNA 5'-diphosphatase activity"/>
    <property type="evidence" value="ECO:0007669"/>
    <property type="project" value="TreeGrafter"/>
</dbReference>
<comment type="cofactor">
    <cofactor evidence="1 6">
        <name>a divalent metal cation</name>
        <dbReference type="ChEBI" id="CHEBI:60240"/>
    </cofactor>
</comment>
<evidence type="ECO:0000313" key="9">
    <source>
        <dbReference type="EMBL" id="OSX57700.1"/>
    </source>
</evidence>
<dbReference type="PANTHER" id="PTHR12395">
    <property type="entry name" value="DOM-3 RELATED"/>
    <property type="match status" value="1"/>
</dbReference>
<evidence type="ECO:0000313" key="10">
    <source>
        <dbReference type="Proteomes" id="UP000194127"/>
    </source>
</evidence>
<dbReference type="GO" id="GO:0004518">
    <property type="term" value="F:nuclease activity"/>
    <property type="evidence" value="ECO:0007669"/>
    <property type="project" value="UniProtKB-KW"/>
</dbReference>
<dbReference type="GO" id="GO:0110155">
    <property type="term" value="P:NAD-cap decapping"/>
    <property type="evidence" value="ECO:0007669"/>
    <property type="project" value="TreeGrafter"/>
</dbReference>
<comment type="subcellular location">
    <subcellularLocation>
        <location evidence="6">Nucleus</location>
    </subcellularLocation>
</comment>
<name>A0A1X6MMX6_9APHY</name>
<dbReference type="AlphaFoldDB" id="A0A1X6MMX6"/>
<dbReference type="EC" id="3.6.1.-" evidence="6"/>
<evidence type="ECO:0000256" key="2">
    <source>
        <dbReference type="ARBA" id="ARBA00006562"/>
    </source>
</evidence>
<dbReference type="Proteomes" id="UP000194127">
    <property type="component" value="Unassembled WGS sequence"/>
</dbReference>
<proteinExistence type="inferred from homology"/>
<dbReference type="GO" id="GO:0003723">
    <property type="term" value="F:RNA binding"/>
    <property type="evidence" value="ECO:0007669"/>
    <property type="project" value="UniProtKB-KW"/>
</dbReference>
<evidence type="ECO:0000256" key="6">
    <source>
        <dbReference type="RuleBase" id="RU367113"/>
    </source>
</evidence>
<gene>
    <name evidence="9" type="ORF">POSPLADRAFT_1049909</name>
</gene>
<protein>
    <recommendedName>
        <fullName evidence="6">Decapping nuclease</fullName>
        <ecNumber evidence="6">3.6.1.-</ecNumber>
    </recommendedName>
</protein>
<dbReference type="GO" id="GO:0000956">
    <property type="term" value="P:nuclear-transcribed mRNA catabolic process"/>
    <property type="evidence" value="ECO:0007669"/>
    <property type="project" value="TreeGrafter"/>
</dbReference>
<keyword evidence="6" id="KW-0540">Nuclease</keyword>
<evidence type="ECO:0000259" key="8">
    <source>
        <dbReference type="Pfam" id="PF08652"/>
    </source>
</evidence>
<evidence type="ECO:0000256" key="7">
    <source>
        <dbReference type="SAM" id="MobiDB-lite"/>
    </source>
</evidence>
<dbReference type="GO" id="GO:0000166">
    <property type="term" value="F:nucleotide binding"/>
    <property type="evidence" value="ECO:0007669"/>
    <property type="project" value="UniProtKB-KW"/>
</dbReference>
<keyword evidence="6" id="KW-0694">RNA-binding</keyword>
<dbReference type="RefSeq" id="XP_024334494.1">
    <property type="nucleotide sequence ID" value="XM_024479869.1"/>
</dbReference>
<dbReference type="GeneID" id="36324819"/>
<keyword evidence="6" id="KW-0539">Nucleus</keyword>
<feature type="region of interest" description="Disordered" evidence="7">
    <location>
        <begin position="667"/>
        <end position="693"/>
    </location>
</feature>